<keyword evidence="1" id="KW-0472">Membrane</keyword>
<accession>A0A6C0BDJ7</accession>
<feature type="transmembrane region" description="Helical" evidence="1">
    <location>
        <begin position="6"/>
        <end position="26"/>
    </location>
</feature>
<evidence type="ECO:0000256" key="1">
    <source>
        <dbReference type="SAM" id="Phobius"/>
    </source>
</evidence>
<proteinExistence type="predicted"/>
<keyword evidence="1" id="KW-1133">Transmembrane helix</keyword>
<organism evidence="2">
    <name type="scientific">viral metagenome</name>
    <dbReference type="NCBI Taxonomy" id="1070528"/>
    <lineage>
        <taxon>unclassified sequences</taxon>
        <taxon>metagenomes</taxon>
        <taxon>organismal metagenomes</taxon>
    </lineage>
</organism>
<dbReference type="EMBL" id="MN739115">
    <property type="protein sequence ID" value="QHS89649.1"/>
    <property type="molecule type" value="Genomic_DNA"/>
</dbReference>
<reference evidence="2" key="1">
    <citation type="journal article" date="2020" name="Nature">
        <title>Giant virus diversity and host interactions through global metagenomics.</title>
        <authorList>
            <person name="Schulz F."/>
            <person name="Roux S."/>
            <person name="Paez-Espino D."/>
            <person name="Jungbluth S."/>
            <person name="Walsh D.A."/>
            <person name="Denef V.J."/>
            <person name="McMahon K.D."/>
            <person name="Konstantinidis K.T."/>
            <person name="Eloe-Fadrosh E.A."/>
            <person name="Kyrpides N.C."/>
            <person name="Woyke T."/>
        </authorList>
    </citation>
    <scope>NUCLEOTIDE SEQUENCE</scope>
    <source>
        <strain evidence="2">GVMAG-M-3300010160-26</strain>
    </source>
</reference>
<keyword evidence="1" id="KW-0812">Transmembrane</keyword>
<name>A0A6C0BDJ7_9ZZZZ</name>
<feature type="transmembrane region" description="Helical" evidence="1">
    <location>
        <begin position="38"/>
        <end position="55"/>
    </location>
</feature>
<feature type="transmembrane region" description="Helical" evidence="1">
    <location>
        <begin position="132"/>
        <end position="151"/>
    </location>
</feature>
<dbReference type="AlphaFoldDB" id="A0A6C0BDJ7"/>
<sequence>MEPIHIIVTIFIVILVIVFVVMQLSTYGTISTVLYTNLLFWLGCIPARATIVYAASQKLKYTPYITGLISFGFFQRFIREQYRMHKGEVANNGELGVGVSTFKTPVYWHDTRLVHAVLYGLYTLLNKYENSYLILLADLAMVGSFNLAHYIR</sequence>
<evidence type="ECO:0000313" key="2">
    <source>
        <dbReference type="EMBL" id="QHS89649.1"/>
    </source>
</evidence>
<protein>
    <submittedName>
        <fullName evidence="2">Uncharacterized protein</fullName>
    </submittedName>
</protein>